<protein>
    <submittedName>
        <fullName evidence="1">Uncharacterized protein</fullName>
    </submittedName>
</protein>
<gene>
    <name evidence="1" type="ORF">EVAR_9546_1</name>
</gene>
<proteinExistence type="predicted"/>
<accession>A0A4C1U3K7</accession>
<dbReference type="AlphaFoldDB" id="A0A4C1U3K7"/>
<reference evidence="1 2" key="1">
    <citation type="journal article" date="2019" name="Commun. Biol.">
        <title>The bagworm genome reveals a unique fibroin gene that provides high tensile strength.</title>
        <authorList>
            <person name="Kono N."/>
            <person name="Nakamura H."/>
            <person name="Ohtoshi R."/>
            <person name="Tomita M."/>
            <person name="Numata K."/>
            <person name="Arakawa K."/>
        </authorList>
    </citation>
    <scope>NUCLEOTIDE SEQUENCE [LARGE SCALE GENOMIC DNA]</scope>
</reference>
<evidence type="ECO:0000313" key="2">
    <source>
        <dbReference type="Proteomes" id="UP000299102"/>
    </source>
</evidence>
<organism evidence="1 2">
    <name type="scientific">Eumeta variegata</name>
    <name type="common">Bagworm moth</name>
    <name type="synonym">Eumeta japonica</name>
    <dbReference type="NCBI Taxonomy" id="151549"/>
    <lineage>
        <taxon>Eukaryota</taxon>
        <taxon>Metazoa</taxon>
        <taxon>Ecdysozoa</taxon>
        <taxon>Arthropoda</taxon>
        <taxon>Hexapoda</taxon>
        <taxon>Insecta</taxon>
        <taxon>Pterygota</taxon>
        <taxon>Neoptera</taxon>
        <taxon>Endopterygota</taxon>
        <taxon>Lepidoptera</taxon>
        <taxon>Glossata</taxon>
        <taxon>Ditrysia</taxon>
        <taxon>Tineoidea</taxon>
        <taxon>Psychidae</taxon>
        <taxon>Oiketicinae</taxon>
        <taxon>Eumeta</taxon>
    </lineage>
</organism>
<evidence type="ECO:0000313" key="1">
    <source>
        <dbReference type="EMBL" id="GBP20975.1"/>
    </source>
</evidence>
<name>A0A4C1U3K7_EUMVA</name>
<sequence>MKSRSVTLISRTKALRRARKTTRVLKHRFAHEEALSSPPAHLRDKNIAVASNRSDIEDSRLQSDRTLIAIVAAAPYPGRALRRVT</sequence>
<keyword evidence="2" id="KW-1185">Reference proteome</keyword>
<dbReference type="EMBL" id="BGZK01000124">
    <property type="protein sequence ID" value="GBP20975.1"/>
    <property type="molecule type" value="Genomic_DNA"/>
</dbReference>
<comment type="caution">
    <text evidence="1">The sequence shown here is derived from an EMBL/GenBank/DDBJ whole genome shotgun (WGS) entry which is preliminary data.</text>
</comment>
<dbReference type="Proteomes" id="UP000299102">
    <property type="component" value="Unassembled WGS sequence"/>
</dbReference>